<dbReference type="PANTHER" id="PTHR34387">
    <property type="entry name" value="SLR1258 PROTEIN"/>
    <property type="match status" value="1"/>
</dbReference>
<dbReference type="RefSeq" id="WP_093472443.1">
    <property type="nucleotide sequence ID" value="NZ_FOUI01000002.1"/>
</dbReference>
<dbReference type="STRING" id="1720063.SAMN05216217_102115"/>
<reference evidence="3" key="1">
    <citation type="submission" date="2016-10" db="EMBL/GenBank/DDBJ databases">
        <authorList>
            <person name="Varghese N."/>
            <person name="Submissions S."/>
        </authorList>
    </citation>
    <scope>NUCLEOTIDE SEQUENCE [LARGE SCALE GENOMIC DNA]</scope>
    <source>
        <strain evidence="3">DSM 24213</strain>
    </source>
</reference>
<dbReference type="Proteomes" id="UP000243629">
    <property type="component" value="Unassembled WGS sequence"/>
</dbReference>
<evidence type="ECO:0000256" key="1">
    <source>
        <dbReference type="SAM" id="SignalP"/>
    </source>
</evidence>
<gene>
    <name evidence="2" type="ORF">SAMN05216217_102115</name>
</gene>
<evidence type="ECO:0000313" key="2">
    <source>
        <dbReference type="EMBL" id="SFM22694.1"/>
    </source>
</evidence>
<feature type="signal peptide" evidence="1">
    <location>
        <begin position="1"/>
        <end position="22"/>
    </location>
</feature>
<keyword evidence="3" id="KW-1185">Reference proteome</keyword>
<dbReference type="InterPro" id="IPR007497">
    <property type="entry name" value="SIMPL/DUF541"/>
</dbReference>
<dbReference type="EMBL" id="FOUI01000002">
    <property type="protein sequence ID" value="SFM22694.1"/>
    <property type="molecule type" value="Genomic_DNA"/>
</dbReference>
<dbReference type="Pfam" id="PF04402">
    <property type="entry name" value="SIMPL"/>
    <property type="match status" value="1"/>
</dbReference>
<dbReference type="AlphaFoldDB" id="A0A1I4P4B3"/>
<dbReference type="GO" id="GO:0006974">
    <property type="term" value="P:DNA damage response"/>
    <property type="evidence" value="ECO:0007669"/>
    <property type="project" value="TreeGrafter"/>
</dbReference>
<organism evidence="2 3">
    <name type="scientific">Halopseudomonas yangmingensis</name>
    <dbReference type="NCBI Taxonomy" id="1720063"/>
    <lineage>
        <taxon>Bacteria</taxon>
        <taxon>Pseudomonadati</taxon>
        <taxon>Pseudomonadota</taxon>
        <taxon>Gammaproteobacteria</taxon>
        <taxon>Pseudomonadales</taxon>
        <taxon>Pseudomonadaceae</taxon>
        <taxon>Halopseudomonas</taxon>
    </lineage>
</organism>
<sequence>MFRLIHLPGLLLCLSLASPVSANTSSDPLNRVSLRAEAQQSVNQDQLRVVLFHEAKDSDPARLAAAVSERLNRALEQARATGGIRVSSGNRRSQPIHDDKRKQIIAWRERAELILEGTDFAALSSLTGQLLADLSLADMQFSLSTSQRQQTEDQLIGEAIRAFQQRAKLASEALGGNGYRLVNLNLNTQFSQPPFMPRALKMSSAMDMETAAPQLEAGQSDVVVSADGVIEVIMP</sequence>
<dbReference type="InterPro" id="IPR052022">
    <property type="entry name" value="26kDa_periplasmic_antigen"/>
</dbReference>
<keyword evidence="1" id="KW-0732">Signal</keyword>
<name>A0A1I4P4B3_9GAMM</name>
<accession>A0A1I4P4B3</accession>
<dbReference type="PANTHER" id="PTHR34387:SF1">
    <property type="entry name" value="PERIPLASMIC IMMUNOGENIC PROTEIN"/>
    <property type="match status" value="1"/>
</dbReference>
<dbReference type="OrthoDB" id="7062395at2"/>
<evidence type="ECO:0000313" key="3">
    <source>
        <dbReference type="Proteomes" id="UP000243629"/>
    </source>
</evidence>
<feature type="chain" id="PRO_5017283294" evidence="1">
    <location>
        <begin position="23"/>
        <end position="235"/>
    </location>
</feature>
<dbReference type="Gene3D" id="3.30.70.2970">
    <property type="entry name" value="Protein of unknown function (DUF541), domain 2"/>
    <property type="match status" value="1"/>
</dbReference>
<proteinExistence type="predicted"/>
<protein>
    <submittedName>
        <fullName evidence="2">Predicted secreted protein</fullName>
    </submittedName>
</protein>
<dbReference type="Gene3D" id="3.30.110.170">
    <property type="entry name" value="Protein of unknown function (DUF541), domain 1"/>
    <property type="match status" value="1"/>
</dbReference>